<organism evidence="2 3">
    <name type="scientific">Caldinitratiruptor microaerophilus</name>
    <dbReference type="NCBI Taxonomy" id="671077"/>
    <lineage>
        <taxon>Bacteria</taxon>
        <taxon>Bacillati</taxon>
        <taxon>Bacillota</taxon>
        <taxon>Clostridia</taxon>
        <taxon>Eubacteriales</taxon>
        <taxon>Symbiobacteriaceae</taxon>
        <taxon>Caldinitratiruptor</taxon>
    </lineage>
</organism>
<evidence type="ECO:0000313" key="2">
    <source>
        <dbReference type="EMBL" id="BDG61571.1"/>
    </source>
</evidence>
<dbReference type="AlphaFoldDB" id="A0AA35CPN1"/>
<evidence type="ECO:0000256" key="1">
    <source>
        <dbReference type="SAM" id="Phobius"/>
    </source>
</evidence>
<accession>A0AA35CPN1</accession>
<protein>
    <submittedName>
        <fullName evidence="2">Uncharacterized protein</fullName>
    </submittedName>
</protein>
<reference evidence="2" key="1">
    <citation type="submission" date="2022-03" db="EMBL/GenBank/DDBJ databases">
        <title>Complete genome sequence of Caldinitratiruptor microaerophilus.</title>
        <authorList>
            <person name="Mukaiyama R."/>
            <person name="Nishiyama T."/>
            <person name="Ueda K."/>
        </authorList>
    </citation>
    <scope>NUCLEOTIDE SEQUENCE</scope>
    <source>
        <strain evidence="2">JCM 16183</strain>
    </source>
</reference>
<proteinExistence type="predicted"/>
<gene>
    <name evidence="2" type="ORF">caldi_26610</name>
</gene>
<evidence type="ECO:0000313" key="3">
    <source>
        <dbReference type="Proteomes" id="UP001163687"/>
    </source>
</evidence>
<name>A0AA35CPN1_9FIRM</name>
<dbReference type="Proteomes" id="UP001163687">
    <property type="component" value="Chromosome"/>
</dbReference>
<dbReference type="EMBL" id="AP025628">
    <property type="protein sequence ID" value="BDG61571.1"/>
    <property type="molecule type" value="Genomic_DNA"/>
</dbReference>
<sequence length="105" mass="11482">MELGHLGPGACGGRVRTVGRWAYRVKRCTQQLSNRPAPVEGNAMRRLSWPRFLTLWAITTGTIAMAGLLIPRLGIRSTAAAWVGGIVVWFVATGVFALLHDRPRS</sequence>
<keyword evidence="1" id="KW-0472">Membrane</keyword>
<keyword evidence="1" id="KW-0812">Transmembrane</keyword>
<feature type="transmembrane region" description="Helical" evidence="1">
    <location>
        <begin position="52"/>
        <end position="73"/>
    </location>
</feature>
<dbReference type="KEGG" id="cmic:caldi_26610"/>
<keyword evidence="3" id="KW-1185">Reference proteome</keyword>
<feature type="transmembrane region" description="Helical" evidence="1">
    <location>
        <begin position="79"/>
        <end position="99"/>
    </location>
</feature>
<keyword evidence="1" id="KW-1133">Transmembrane helix</keyword>